<dbReference type="EMBL" id="MU004182">
    <property type="protein sequence ID" value="KAF2501368.1"/>
    <property type="molecule type" value="Genomic_DNA"/>
</dbReference>
<feature type="transmembrane region" description="Helical" evidence="2">
    <location>
        <begin position="9"/>
        <end position="30"/>
    </location>
</feature>
<evidence type="ECO:0000256" key="2">
    <source>
        <dbReference type="SAM" id="Phobius"/>
    </source>
</evidence>
<protein>
    <recommendedName>
        <fullName evidence="5">MARVEL domain-containing protein</fullName>
    </recommendedName>
</protein>
<name>A0A6A6R9E3_9PEZI</name>
<dbReference type="Proteomes" id="UP000799750">
    <property type="component" value="Unassembled WGS sequence"/>
</dbReference>
<proteinExistence type="predicted"/>
<accession>A0A6A6R9E3</accession>
<evidence type="ECO:0000256" key="1">
    <source>
        <dbReference type="SAM" id="MobiDB-lite"/>
    </source>
</evidence>
<keyword evidence="2" id="KW-1133">Transmembrane helix</keyword>
<feature type="transmembrane region" description="Helical" evidence="2">
    <location>
        <begin position="72"/>
        <end position="91"/>
    </location>
</feature>
<keyword evidence="2" id="KW-0472">Membrane</keyword>
<feature type="transmembrane region" description="Helical" evidence="2">
    <location>
        <begin position="142"/>
        <end position="162"/>
    </location>
</feature>
<feature type="region of interest" description="Disordered" evidence="1">
    <location>
        <begin position="172"/>
        <end position="207"/>
    </location>
</feature>
<organism evidence="3 4">
    <name type="scientific">Lophium mytilinum</name>
    <dbReference type="NCBI Taxonomy" id="390894"/>
    <lineage>
        <taxon>Eukaryota</taxon>
        <taxon>Fungi</taxon>
        <taxon>Dikarya</taxon>
        <taxon>Ascomycota</taxon>
        <taxon>Pezizomycotina</taxon>
        <taxon>Dothideomycetes</taxon>
        <taxon>Pleosporomycetidae</taxon>
        <taxon>Mytilinidiales</taxon>
        <taxon>Mytilinidiaceae</taxon>
        <taxon>Lophium</taxon>
    </lineage>
</organism>
<reference evidence="3" key="1">
    <citation type="journal article" date="2020" name="Stud. Mycol.">
        <title>101 Dothideomycetes genomes: a test case for predicting lifestyles and emergence of pathogens.</title>
        <authorList>
            <person name="Haridas S."/>
            <person name="Albert R."/>
            <person name="Binder M."/>
            <person name="Bloem J."/>
            <person name="Labutti K."/>
            <person name="Salamov A."/>
            <person name="Andreopoulos B."/>
            <person name="Baker S."/>
            <person name="Barry K."/>
            <person name="Bills G."/>
            <person name="Bluhm B."/>
            <person name="Cannon C."/>
            <person name="Castanera R."/>
            <person name="Culley D."/>
            <person name="Daum C."/>
            <person name="Ezra D."/>
            <person name="Gonzalez J."/>
            <person name="Henrissat B."/>
            <person name="Kuo A."/>
            <person name="Liang C."/>
            <person name="Lipzen A."/>
            <person name="Lutzoni F."/>
            <person name="Magnuson J."/>
            <person name="Mondo S."/>
            <person name="Nolan M."/>
            <person name="Ohm R."/>
            <person name="Pangilinan J."/>
            <person name="Park H.-J."/>
            <person name="Ramirez L."/>
            <person name="Alfaro M."/>
            <person name="Sun H."/>
            <person name="Tritt A."/>
            <person name="Yoshinaga Y."/>
            <person name="Zwiers L.-H."/>
            <person name="Turgeon B."/>
            <person name="Goodwin S."/>
            <person name="Spatafora J."/>
            <person name="Crous P."/>
            <person name="Grigoriev I."/>
        </authorList>
    </citation>
    <scope>NUCLEOTIDE SEQUENCE</scope>
    <source>
        <strain evidence="3">CBS 269.34</strain>
    </source>
</reference>
<evidence type="ECO:0000313" key="3">
    <source>
        <dbReference type="EMBL" id="KAF2501368.1"/>
    </source>
</evidence>
<evidence type="ECO:0000313" key="4">
    <source>
        <dbReference type="Proteomes" id="UP000799750"/>
    </source>
</evidence>
<dbReference type="AlphaFoldDB" id="A0A6A6R9E3"/>
<gene>
    <name evidence="3" type="ORF">BU16DRAFT_522343</name>
</gene>
<feature type="compositionally biased region" description="Basic residues" evidence="1">
    <location>
        <begin position="192"/>
        <end position="207"/>
    </location>
</feature>
<evidence type="ECO:0008006" key="5">
    <source>
        <dbReference type="Google" id="ProtNLM"/>
    </source>
</evidence>
<dbReference type="OrthoDB" id="4918558at2759"/>
<feature type="transmembrane region" description="Helical" evidence="2">
    <location>
        <begin position="42"/>
        <end position="65"/>
    </location>
</feature>
<sequence length="207" mass="23302">MSIAGFSFWFWRIMEIITLIPTLGMLSYFVHAYTESNSLTPTSILVLFIVSVLGAVWAVGTLFLYARARHSASFVAFVDLLFIGAFIAGVYELRGIAKADCTNFTAGGFYFDLGPLGYIGRNSGNKWAINTDKNCAMLKASWAFGIMNCIFFALTFFFALLVHRHHRDDRVVVKRETSRTSRHGTRGPSSRSPRRSHHSSRRSHYVV</sequence>
<keyword evidence="4" id="KW-1185">Reference proteome</keyword>
<keyword evidence="2" id="KW-0812">Transmembrane</keyword>